<reference evidence="1" key="1">
    <citation type="submission" date="2010-02" db="EMBL/GenBank/DDBJ databases">
        <title>Complete sequence of Aciduliprofundum boonei T469.</title>
        <authorList>
            <consortium name="US DOE Joint Genome Institute"/>
            <person name="Lucas S."/>
            <person name="Copeland A."/>
            <person name="Lapidus A."/>
            <person name="Cheng J.-F."/>
            <person name="Bruce D."/>
            <person name="Goodwin L."/>
            <person name="Pitluck S."/>
            <person name="Saunders E."/>
            <person name="Detter J.C."/>
            <person name="Han C."/>
            <person name="Tapia R."/>
            <person name="Land M."/>
            <person name="Hauser L."/>
            <person name="Kyrpides N."/>
            <person name="Mikhailova N."/>
            <person name="Flores G."/>
            <person name="Reysenbach A.-L."/>
            <person name="Woyke T."/>
        </authorList>
    </citation>
    <scope>NUCLEOTIDE SEQUENCE</scope>
    <source>
        <strain evidence="1">T469</strain>
    </source>
</reference>
<dbReference type="KEGG" id="abi:Aboo_0367"/>
<dbReference type="RefSeq" id="WP_008084327.1">
    <property type="nucleotide sequence ID" value="NC_013926.1"/>
</dbReference>
<dbReference type="Proteomes" id="UP000001400">
    <property type="component" value="Chromosome"/>
</dbReference>
<dbReference type="AlphaFoldDB" id="B5IDU7"/>
<sequence length="122" mass="14931">MDIVTYDILYTVLKKLLGHKLEDKDIKNLAEYVINFFGYQDRIIDNMLTPADRDVFYYLEELEVVKPLEEEITISKGKLWRIHYWIYRKDKIEEILNQHMEEKKEESPEDFYKKLFEEMGEE</sequence>
<keyword evidence="2" id="KW-1185">Reference proteome</keyword>
<dbReference type="eggNOG" id="arCOG03677">
    <property type="taxonomic scope" value="Archaea"/>
</dbReference>
<dbReference type="Pfam" id="PF19479">
    <property type="entry name" value="DUF6015"/>
    <property type="match status" value="1"/>
</dbReference>
<proteinExistence type="predicted"/>
<name>B5IDU7_ACIB4</name>
<dbReference type="InterPro" id="IPR046057">
    <property type="entry name" value="DUF6015"/>
</dbReference>
<accession>B5IDU7</accession>
<evidence type="ECO:0000313" key="2">
    <source>
        <dbReference type="Proteomes" id="UP000001400"/>
    </source>
</evidence>
<dbReference type="OrthoDB" id="55603at2157"/>
<organism evidence="1 2">
    <name type="scientific">Aciduliprofundum boonei (strain DSM 19572 / T469)</name>
    <dbReference type="NCBI Taxonomy" id="439481"/>
    <lineage>
        <taxon>Archaea</taxon>
        <taxon>Methanobacteriati</taxon>
        <taxon>Thermoplasmatota</taxon>
        <taxon>DHVE2 group</taxon>
        <taxon>Candidatus Aciduliprofundum</taxon>
    </lineage>
</organism>
<dbReference type="EMBL" id="CP001941">
    <property type="protein sequence ID" value="ADD08178.1"/>
    <property type="molecule type" value="Genomic_DNA"/>
</dbReference>
<dbReference type="HOGENOM" id="CLU_1891297_0_0_2"/>
<evidence type="ECO:0000313" key="1">
    <source>
        <dbReference type="EMBL" id="ADD08178.1"/>
    </source>
</evidence>
<protein>
    <submittedName>
        <fullName evidence="1">Uncharacterized protein</fullName>
    </submittedName>
</protein>
<dbReference type="GeneID" id="8827309"/>
<gene>
    <name evidence="1" type="ordered locus">Aboo_0367</name>
</gene>